<accession>A0ABV7YF42</accession>
<keyword evidence="1" id="KW-0472">Membrane</keyword>
<organism evidence="2 3">
    <name type="scientific">Tenggerimyces flavus</name>
    <dbReference type="NCBI Taxonomy" id="1708749"/>
    <lineage>
        <taxon>Bacteria</taxon>
        <taxon>Bacillati</taxon>
        <taxon>Actinomycetota</taxon>
        <taxon>Actinomycetes</taxon>
        <taxon>Propionibacteriales</taxon>
        <taxon>Nocardioidaceae</taxon>
        <taxon>Tenggerimyces</taxon>
    </lineage>
</organism>
<comment type="caution">
    <text evidence="2">The sequence shown here is derived from an EMBL/GenBank/DDBJ whole genome shotgun (WGS) entry which is preliminary data.</text>
</comment>
<feature type="transmembrane region" description="Helical" evidence="1">
    <location>
        <begin position="12"/>
        <end position="31"/>
    </location>
</feature>
<proteinExistence type="predicted"/>
<keyword evidence="3" id="KW-1185">Reference proteome</keyword>
<sequence>MGPLQLLANPKKLLSIVTIAAAVLAGLYAFSQTNGKLPAAAILLLAVVLLAVLAMNKEGGKGWIWLLVSWAVAVIAYGALFPNGLSV</sequence>
<evidence type="ECO:0000256" key="1">
    <source>
        <dbReference type="SAM" id="Phobius"/>
    </source>
</evidence>
<protein>
    <submittedName>
        <fullName evidence="2">Uncharacterized protein</fullName>
    </submittedName>
</protein>
<dbReference type="RefSeq" id="WP_205117784.1">
    <property type="nucleotide sequence ID" value="NZ_JAFBCM010000001.1"/>
</dbReference>
<evidence type="ECO:0000313" key="3">
    <source>
        <dbReference type="Proteomes" id="UP001595699"/>
    </source>
</evidence>
<evidence type="ECO:0000313" key="2">
    <source>
        <dbReference type="EMBL" id="MFC3763429.1"/>
    </source>
</evidence>
<dbReference type="Proteomes" id="UP001595699">
    <property type="component" value="Unassembled WGS sequence"/>
</dbReference>
<reference evidence="3" key="1">
    <citation type="journal article" date="2019" name="Int. J. Syst. Evol. Microbiol.">
        <title>The Global Catalogue of Microorganisms (GCM) 10K type strain sequencing project: providing services to taxonomists for standard genome sequencing and annotation.</title>
        <authorList>
            <consortium name="The Broad Institute Genomics Platform"/>
            <consortium name="The Broad Institute Genome Sequencing Center for Infectious Disease"/>
            <person name="Wu L."/>
            <person name="Ma J."/>
        </authorList>
    </citation>
    <scope>NUCLEOTIDE SEQUENCE [LARGE SCALE GENOMIC DNA]</scope>
    <source>
        <strain evidence="3">CGMCC 4.7241</strain>
    </source>
</reference>
<keyword evidence="1" id="KW-0812">Transmembrane</keyword>
<gene>
    <name evidence="2" type="ORF">ACFOUW_21505</name>
</gene>
<dbReference type="EMBL" id="JBHRZH010000018">
    <property type="protein sequence ID" value="MFC3763429.1"/>
    <property type="molecule type" value="Genomic_DNA"/>
</dbReference>
<name>A0ABV7YF42_9ACTN</name>
<feature type="transmembrane region" description="Helical" evidence="1">
    <location>
        <begin position="37"/>
        <end position="55"/>
    </location>
</feature>
<keyword evidence="1" id="KW-1133">Transmembrane helix</keyword>
<feature type="transmembrane region" description="Helical" evidence="1">
    <location>
        <begin position="62"/>
        <end position="81"/>
    </location>
</feature>